<sequence>MSAPAAAPAGVALRPDLTDLEVQGVTVRFGALTALDDVSFTVARGAIHAVIGPNGAGKSTMFNVLSGVYQVSAGTVRFARHDLTELAPHRIAELGIARAFQNIALSGRQTVLDNLLLGRHRLMRTGFLAAGLRTPSARREEERHLERVREIAEFIELGDKLHLPVGGLSYGDQKRVEVGRALATEPRVLLLDEPVAGMNAEETRRMGISIREIRDALGISVVLVEHDMGMVMGLADRVTVLDFGRRIADGTPAEVQADPEVIRAYLGTGADEPIELDKHDEKKTEVRG</sequence>
<dbReference type="CDD" id="cd03219">
    <property type="entry name" value="ABC_Mj1267_LivG_branched"/>
    <property type="match status" value="1"/>
</dbReference>
<gene>
    <name evidence="5" type="ORF">GCM10022215_24450</name>
</gene>
<evidence type="ECO:0000256" key="3">
    <source>
        <dbReference type="ARBA" id="ARBA00022840"/>
    </source>
</evidence>
<feature type="domain" description="ABC transporter" evidence="4">
    <location>
        <begin position="20"/>
        <end position="268"/>
    </location>
</feature>
<organism evidence="5 6">
    <name type="scientific">Nocardioides fonticola</name>
    <dbReference type="NCBI Taxonomy" id="450363"/>
    <lineage>
        <taxon>Bacteria</taxon>
        <taxon>Bacillati</taxon>
        <taxon>Actinomycetota</taxon>
        <taxon>Actinomycetes</taxon>
        <taxon>Propionibacteriales</taxon>
        <taxon>Nocardioidaceae</taxon>
        <taxon>Nocardioides</taxon>
    </lineage>
</organism>
<keyword evidence="1" id="KW-0813">Transport</keyword>
<evidence type="ECO:0000313" key="6">
    <source>
        <dbReference type="Proteomes" id="UP001501495"/>
    </source>
</evidence>
<dbReference type="PANTHER" id="PTHR45772:SF1">
    <property type="entry name" value="ABC TRANSPORTER ATP-BINDING PROTEIN"/>
    <property type="match status" value="1"/>
</dbReference>
<dbReference type="InterPro" id="IPR027417">
    <property type="entry name" value="P-loop_NTPase"/>
</dbReference>
<reference evidence="6" key="1">
    <citation type="journal article" date="2019" name="Int. J. Syst. Evol. Microbiol.">
        <title>The Global Catalogue of Microorganisms (GCM) 10K type strain sequencing project: providing services to taxonomists for standard genome sequencing and annotation.</title>
        <authorList>
            <consortium name="The Broad Institute Genomics Platform"/>
            <consortium name="The Broad Institute Genome Sequencing Center for Infectious Disease"/>
            <person name="Wu L."/>
            <person name="Ma J."/>
        </authorList>
    </citation>
    <scope>NUCLEOTIDE SEQUENCE [LARGE SCALE GENOMIC DNA]</scope>
    <source>
        <strain evidence="6">JCM 16703</strain>
    </source>
</reference>
<evidence type="ECO:0000256" key="2">
    <source>
        <dbReference type="ARBA" id="ARBA00022741"/>
    </source>
</evidence>
<keyword evidence="3 5" id="KW-0067">ATP-binding</keyword>
<keyword evidence="2" id="KW-0547">Nucleotide-binding</keyword>
<dbReference type="PANTHER" id="PTHR45772">
    <property type="entry name" value="CONSERVED COMPONENT OF ABC TRANSPORTER FOR NATURAL AMINO ACIDS-RELATED"/>
    <property type="match status" value="1"/>
</dbReference>
<dbReference type="PROSITE" id="PS00211">
    <property type="entry name" value="ABC_TRANSPORTER_1"/>
    <property type="match status" value="1"/>
</dbReference>
<dbReference type="Proteomes" id="UP001501495">
    <property type="component" value="Unassembled WGS sequence"/>
</dbReference>
<evidence type="ECO:0000256" key="1">
    <source>
        <dbReference type="ARBA" id="ARBA00022448"/>
    </source>
</evidence>
<dbReference type="Pfam" id="PF12399">
    <property type="entry name" value="BCA_ABC_TP_C"/>
    <property type="match status" value="1"/>
</dbReference>
<protein>
    <submittedName>
        <fullName evidence="5">ABC transporter ATP-binding protein</fullName>
    </submittedName>
</protein>
<name>A0ABP7XKK3_9ACTN</name>
<dbReference type="InterPro" id="IPR017871">
    <property type="entry name" value="ABC_transporter-like_CS"/>
</dbReference>
<dbReference type="InterPro" id="IPR003439">
    <property type="entry name" value="ABC_transporter-like_ATP-bd"/>
</dbReference>
<dbReference type="InterPro" id="IPR051120">
    <property type="entry name" value="ABC_AA/LPS_Transport"/>
</dbReference>
<proteinExistence type="predicted"/>
<dbReference type="Pfam" id="PF00005">
    <property type="entry name" value="ABC_tran"/>
    <property type="match status" value="1"/>
</dbReference>
<accession>A0ABP7XKK3</accession>
<dbReference type="InterPro" id="IPR003593">
    <property type="entry name" value="AAA+_ATPase"/>
</dbReference>
<dbReference type="PROSITE" id="PS50893">
    <property type="entry name" value="ABC_TRANSPORTER_2"/>
    <property type="match status" value="1"/>
</dbReference>
<comment type="caution">
    <text evidence="5">The sequence shown here is derived from an EMBL/GenBank/DDBJ whole genome shotgun (WGS) entry which is preliminary data.</text>
</comment>
<dbReference type="RefSeq" id="WP_344733902.1">
    <property type="nucleotide sequence ID" value="NZ_BAAAZH010000017.1"/>
</dbReference>
<evidence type="ECO:0000313" key="5">
    <source>
        <dbReference type="EMBL" id="GAA4120654.1"/>
    </source>
</evidence>
<dbReference type="SUPFAM" id="SSF52540">
    <property type="entry name" value="P-loop containing nucleoside triphosphate hydrolases"/>
    <property type="match status" value="1"/>
</dbReference>
<dbReference type="EMBL" id="BAAAZH010000017">
    <property type="protein sequence ID" value="GAA4120654.1"/>
    <property type="molecule type" value="Genomic_DNA"/>
</dbReference>
<keyword evidence="6" id="KW-1185">Reference proteome</keyword>
<dbReference type="GO" id="GO:0005524">
    <property type="term" value="F:ATP binding"/>
    <property type="evidence" value="ECO:0007669"/>
    <property type="project" value="UniProtKB-KW"/>
</dbReference>
<dbReference type="Gene3D" id="3.40.50.300">
    <property type="entry name" value="P-loop containing nucleotide triphosphate hydrolases"/>
    <property type="match status" value="1"/>
</dbReference>
<dbReference type="SMART" id="SM00382">
    <property type="entry name" value="AAA"/>
    <property type="match status" value="1"/>
</dbReference>
<evidence type="ECO:0000259" key="4">
    <source>
        <dbReference type="PROSITE" id="PS50893"/>
    </source>
</evidence>
<dbReference type="InterPro" id="IPR032823">
    <property type="entry name" value="BCA_ABC_TP_C"/>
</dbReference>